<sequence>MYKNPRTSSSRKKTGSCGNAWSNLSRPPPHSKQRSVKSVSKVQTQLATLDKKSESLANVLTSLQQQMSNQTVNLDTHQLTSQSAPPGFSTPHPSQFALLEFLHTLNQPTLLPIHLQQLGLSIDTYLDLYTSAYSDHSGTLP</sequence>
<dbReference type="Proteomes" id="UP000325313">
    <property type="component" value="Unassembled WGS sequence"/>
</dbReference>
<feature type="region of interest" description="Disordered" evidence="1">
    <location>
        <begin position="1"/>
        <end position="43"/>
    </location>
</feature>
<dbReference type="AlphaFoldDB" id="A0A5B0S6R1"/>
<comment type="caution">
    <text evidence="2">The sequence shown here is derived from an EMBL/GenBank/DDBJ whole genome shotgun (WGS) entry which is preliminary data.</text>
</comment>
<evidence type="ECO:0000313" key="3">
    <source>
        <dbReference type="Proteomes" id="UP000325313"/>
    </source>
</evidence>
<evidence type="ECO:0000256" key="1">
    <source>
        <dbReference type="SAM" id="MobiDB-lite"/>
    </source>
</evidence>
<feature type="compositionally biased region" description="Polar residues" evidence="1">
    <location>
        <begin position="16"/>
        <end position="25"/>
    </location>
</feature>
<dbReference type="EMBL" id="VDEP01000075">
    <property type="protein sequence ID" value="KAA1132833.1"/>
    <property type="molecule type" value="Genomic_DNA"/>
</dbReference>
<organism evidence="2 3">
    <name type="scientific">Puccinia graminis f. sp. tritici</name>
    <dbReference type="NCBI Taxonomy" id="56615"/>
    <lineage>
        <taxon>Eukaryota</taxon>
        <taxon>Fungi</taxon>
        <taxon>Dikarya</taxon>
        <taxon>Basidiomycota</taxon>
        <taxon>Pucciniomycotina</taxon>
        <taxon>Pucciniomycetes</taxon>
        <taxon>Pucciniales</taxon>
        <taxon>Pucciniaceae</taxon>
        <taxon>Puccinia</taxon>
    </lineage>
</organism>
<proteinExistence type="predicted"/>
<protein>
    <submittedName>
        <fullName evidence="2">Uncharacterized protein</fullName>
    </submittedName>
</protein>
<gene>
    <name evidence="2" type="ORF">PGTUg99_004155</name>
</gene>
<name>A0A5B0S6R1_PUCGR</name>
<accession>A0A5B0S6R1</accession>
<reference evidence="2 3" key="1">
    <citation type="submission" date="2019-05" db="EMBL/GenBank/DDBJ databases">
        <title>Emergence of the Ug99 lineage of the wheat stem rust pathogen through somatic hybridization.</title>
        <authorList>
            <person name="Li F."/>
            <person name="Upadhyaya N.M."/>
            <person name="Sperschneider J."/>
            <person name="Matny O."/>
            <person name="Nguyen-Phuc H."/>
            <person name="Mago R."/>
            <person name="Raley C."/>
            <person name="Miller M.E."/>
            <person name="Silverstein K.A.T."/>
            <person name="Henningsen E."/>
            <person name="Hirsch C.D."/>
            <person name="Visser B."/>
            <person name="Pretorius Z.A."/>
            <person name="Steffenson B.J."/>
            <person name="Schwessinger B."/>
            <person name="Dodds P.N."/>
            <person name="Figueroa M."/>
        </authorList>
    </citation>
    <scope>NUCLEOTIDE SEQUENCE [LARGE SCALE GENOMIC DNA]</scope>
    <source>
        <strain evidence="2 3">Ug99</strain>
    </source>
</reference>
<evidence type="ECO:0000313" key="2">
    <source>
        <dbReference type="EMBL" id="KAA1132833.1"/>
    </source>
</evidence>